<evidence type="ECO:0000313" key="2">
    <source>
        <dbReference type="Proteomes" id="UP001368654"/>
    </source>
</evidence>
<comment type="caution">
    <text evidence="1">The sequence shown here is derived from an EMBL/GenBank/DDBJ whole genome shotgun (WGS) entry which is preliminary data.</text>
</comment>
<keyword evidence="2" id="KW-1185">Reference proteome</keyword>
<organism evidence="1 2">
    <name type="scientific">Microbacterium marmarense</name>
    <dbReference type="NCBI Taxonomy" id="3122051"/>
    <lineage>
        <taxon>Bacteria</taxon>
        <taxon>Bacillati</taxon>
        <taxon>Actinomycetota</taxon>
        <taxon>Actinomycetes</taxon>
        <taxon>Micrococcales</taxon>
        <taxon>Microbacteriaceae</taxon>
        <taxon>Microbacterium</taxon>
    </lineage>
</organism>
<protein>
    <recommendedName>
        <fullName evidence="3">NTF2-like N-terminal transpeptidase domain-containing protein</fullName>
    </recommendedName>
</protein>
<name>A0ABU8LVM1_9MICO</name>
<evidence type="ECO:0000313" key="1">
    <source>
        <dbReference type="EMBL" id="MEJ1155919.1"/>
    </source>
</evidence>
<sequence length="302" mass="30584">MKRAAVVAIVAGAVVLAGAAVGVVFLANSADGPAEAAQSYLSALASGDGESAADLIVGSPRDASELASALDSAASLITSPEVMSVDVADAQATAAFAFSLEGEIVEGTFTLVKTADGWGLADDAVGVIVPTAQQGDSVMIAGTLVSSDTTVVLLPATYSVTAAPVGLLEGTVTARVTPGATVDAATPAELSAEAVATVQRQLDAYADVCAASVDSVPDECGIRVPWGVDLASLHRIAFQISSYPIVDLSDDESFRSSDGVITATATGITRDGEERSFTYRADDWAMQGTVQFIGNEMVLSVF</sequence>
<dbReference type="EMBL" id="JBBDGL010000002">
    <property type="protein sequence ID" value="MEJ1155919.1"/>
    <property type="molecule type" value="Genomic_DNA"/>
</dbReference>
<reference evidence="1 2" key="1">
    <citation type="submission" date="2024-02" db="EMBL/GenBank/DDBJ databases">
        <authorList>
            <person name="Saticioglu I.B."/>
        </authorList>
    </citation>
    <scope>NUCLEOTIDE SEQUENCE [LARGE SCALE GENOMIC DNA]</scope>
    <source>
        <strain evidence="1 2">Mu-86</strain>
    </source>
</reference>
<gene>
    <name evidence="1" type="ORF">WDU96_09970</name>
</gene>
<dbReference type="Proteomes" id="UP001368654">
    <property type="component" value="Unassembled WGS sequence"/>
</dbReference>
<dbReference type="RefSeq" id="WP_337338326.1">
    <property type="nucleotide sequence ID" value="NZ_JBBDGL010000002.1"/>
</dbReference>
<evidence type="ECO:0008006" key="3">
    <source>
        <dbReference type="Google" id="ProtNLM"/>
    </source>
</evidence>
<proteinExistence type="predicted"/>
<accession>A0ABU8LVM1</accession>